<dbReference type="PROSITE" id="PS00080">
    <property type="entry name" value="MULTICOPPER_OXIDASE2"/>
    <property type="match status" value="1"/>
</dbReference>
<evidence type="ECO:0000256" key="1">
    <source>
        <dbReference type="ARBA" id="ARBA00022723"/>
    </source>
</evidence>
<feature type="region of interest" description="Disordered" evidence="2">
    <location>
        <begin position="98"/>
        <end position="120"/>
    </location>
</feature>
<feature type="region of interest" description="Disordered" evidence="2">
    <location>
        <begin position="1480"/>
        <end position="1516"/>
    </location>
</feature>
<evidence type="ECO:0000256" key="2">
    <source>
        <dbReference type="SAM" id="MobiDB-lite"/>
    </source>
</evidence>
<dbReference type="Pfam" id="PF07731">
    <property type="entry name" value="Cu-oxidase_2"/>
    <property type="match status" value="1"/>
</dbReference>
<dbReference type="EMBL" id="JALBUU010000016">
    <property type="protein sequence ID" value="MCI0754880.1"/>
    <property type="molecule type" value="Genomic_DNA"/>
</dbReference>
<name>A0ABS9W6F8_9PROT</name>
<keyword evidence="1" id="KW-0479">Metal-binding</keyword>
<comment type="caution">
    <text evidence="4">The sequence shown here is derived from an EMBL/GenBank/DDBJ whole genome shotgun (WGS) entry which is preliminary data.</text>
</comment>
<dbReference type="RefSeq" id="WP_241793164.1">
    <property type="nucleotide sequence ID" value="NZ_JALBUU010000016.1"/>
</dbReference>
<protein>
    <submittedName>
        <fullName evidence="4">Multicopper oxidase domain-containing protein</fullName>
    </submittedName>
</protein>
<proteinExistence type="predicted"/>
<feature type="region of interest" description="Disordered" evidence="2">
    <location>
        <begin position="142"/>
        <end position="169"/>
    </location>
</feature>
<feature type="region of interest" description="Disordered" evidence="2">
    <location>
        <begin position="1005"/>
        <end position="1027"/>
    </location>
</feature>
<feature type="compositionally biased region" description="Polar residues" evidence="2">
    <location>
        <begin position="1041"/>
        <end position="1050"/>
    </location>
</feature>
<evidence type="ECO:0000313" key="4">
    <source>
        <dbReference type="EMBL" id="MCI0754880.1"/>
    </source>
</evidence>
<keyword evidence="5" id="KW-1185">Reference proteome</keyword>
<accession>A0ABS9W6F8</accession>
<reference evidence="4 5" key="1">
    <citation type="submission" date="2022-03" db="EMBL/GenBank/DDBJ databases">
        <title>Complete genome analysis of Roseomonas KG 17.1 : a prolific producer of plant growth promoters.</title>
        <authorList>
            <person name="Saadouli I."/>
            <person name="Najjari A."/>
            <person name="Mosbah A."/>
            <person name="Ouzari H.I."/>
        </authorList>
    </citation>
    <scope>NUCLEOTIDE SEQUENCE [LARGE SCALE GENOMIC DNA]</scope>
    <source>
        <strain evidence="4 5">KG17-1</strain>
    </source>
</reference>
<dbReference type="InterPro" id="IPR008972">
    <property type="entry name" value="Cupredoxin"/>
</dbReference>
<dbReference type="InterPro" id="IPR011706">
    <property type="entry name" value="Cu-oxidase_C"/>
</dbReference>
<dbReference type="Gene3D" id="2.60.40.420">
    <property type="entry name" value="Cupredoxins - blue copper proteins"/>
    <property type="match status" value="4"/>
</dbReference>
<feature type="region of interest" description="Disordered" evidence="2">
    <location>
        <begin position="1041"/>
        <end position="1061"/>
    </location>
</feature>
<gene>
    <name evidence="4" type="ORF">MON41_14180</name>
</gene>
<feature type="compositionally biased region" description="Basic and acidic residues" evidence="2">
    <location>
        <begin position="98"/>
        <end position="111"/>
    </location>
</feature>
<organism evidence="4 5">
    <name type="scientific">Teichococcus vastitatis</name>
    <dbReference type="NCBI Taxonomy" id="2307076"/>
    <lineage>
        <taxon>Bacteria</taxon>
        <taxon>Pseudomonadati</taxon>
        <taxon>Pseudomonadota</taxon>
        <taxon>Alphaproteobacteria</taxon>
        <taxon>Acetobacterales</taxon>
        <taxon>Roseomonadaceae</taxon>
        <taxon>Roseomonas</taxon>
    </lineage>
</organism>
<dbReference type="SUPFAM" id="SSF49503">
    <property type="entry name" value="Cupredoxins"/>
    <property type="match status" value="4"/>
</dbReference>
<dbReference type="InterPro" id="IPR002355">
    <property type="entry name" value="Cu_oxidase_Cu_BS"/>
</dbReference>
<sequence length="1516" mass="168909">MTHRRYHVVARSVPIVYTLEGDHDPNGMVFAPKQLDTLLLWARDRWYDSDELLPRLHTTRQRAQLVIDGLERLEAQLQRLRQGPEEDQGLLADLVRREGTPEYPEAEDRLSRGPRRMGGRAMAVRDNVRRTVDELRTALTALGDEEGPPHWREAAAPAADDGAQTEAPELDPATAPRAIRLVTLSPGQRLEWRRHWVAQAKLLDRSIEQWFTACAADPTRRFDAAALSGASGIPRDRVERLLLNDHAPGTNRGTPCNRFNPMKPIPALRPLVLRCRKGEQVEITVENQLRGRRVGFHVQGEGIATAEGAGVRYADGSHLGNNQDSTIPYGGSWTLHYSAAHEGVWPINDLADVRGGQDGTNAHGLFGALTVEPEGSRWRDPETGRDLTDEPWATLLDVDILVGGENPAAPEHRDFVDFHTDEVPRSFREFTVFFHDEPEIHSGLHTVDEHSVMPLSYRAEPMHNRLPHRMRGYVARTAARPLPPGPAGVDRSAFGWRLGDELEEQFLTARTSGGEWLERVAGEEQHHSSWLFGDPVTHVLRAYRGDPCRVRLVHAGVKETHVFHLHVHQWRAVASDTAPPSVSGTDQSGKPRCKGSQLLDSVTIGPQAGMTIDPLYGSGSRQHAAGDIIWHCHLYPHFHHGMWGLWRSYDRKVTGEQPYPDGSYCAPLTPLPGREPDPPKWQTPGFPWFVDGTYPMKSPPPPVPDNTAPSGRRRLLRMPPASPRERQAMPPACRNGSQPGAVFVDLDGLARQWNQVAGLPAPRIVSYDVEVLADTVRYNGDGWHDPRGHRYRLLSAEIREQGIDGQVRTTFSHHFPVLPAGFPEQAAGNPLPLFPRANHGDIVEWRHHNSLGSFPADGIDHGQLPVECGLHVHLVKFDPLASDGSATGWNYLSGASCREAVGGDGPGERRTVSLHRWVVDEEFGPCFFHDHLLANFRQKHGLFAALVAQPHGSQWLRADDQSEIAWDDTEAVIVPPAASGLPPYREACLAIADFVPLLDRGGRPLNPPSTLSGDDDPGSMAVNYRSSPLTFRGPDPSLWFSTAARSQPGSTGEPGDPDTPVFRTYPGERLRLRLIQGSHEEQHSFTAHGLRWRRDWGNQASTLANQQTIGISEAFTLDIDPDNASPYGVGDHLWHFSTADDIWLGCWGLVRSLAPVPKNLEAFSPLPDYRRTPKEARKCLLRSRATPDLPPATPGQPRPRTRTFVVVAQRTEHLFAGSTLTDPWGLIYRHHPFREGDLEQAIKDEAWPLGDVAQDDQPLVLRAKRGEWVRLILVNDVLREERNRMNPQGGKEVEFGVEPSPPRLPLEHLDELQRPDRRTVSSRVSLHPSLLLYDVEKFDGSHVGRNSDGTVPPRMEDGEHEGIHLEEPGIPGAVVHRPDHHGRNWREYWWYADEKLAPESRTEGPGQVCFLHDMADIRNHRHHGLIGALVVLPGDVEPYAPGTDHEAWTGVEAEIRTGDGEPVAHEAVLFFQDGLRHFTNGNPDLPVPDVEPTDDPEDSGQKALNYRSHPVHRGTV</sequence>
<evidence type="ECO:0000313" key="5">
    <source>
        <dbReference type="Proteomes" id="UP001201985"/>
    </source>
</evidence>
<evidence type="ECO:0000259" key="3">
    <source>
        <dbReference type="Pfam" id="PF07731"/>
    </source>
</evidence>
<dbReference type="Proteomes" id="UP001201985">
    <property type="component" value="Unassembled WGS sequence"/>
</dbReference>
<feature type="non-terminal residue" evidence="4">
    <location>
        <position position="1516"/>
    </location>
</feature>
<feature type="domain" description="Plastocyanin-like" evidence="3">
    <location>
        <begin position="535"/>
        <end position="645"/>
    </location>
</feature>